<dbReference type="InterPro" id="IPR010014">
    <property type="entry name" value="DHP2"/>
</dbReference>
<comment type="similarity">
    <text evidence="3 10">Belongs to the DPH1/DPH2 family. DPH2 subfamily.</text>
</comment>
<proteinExistence type="inferred from homology"/>
<keyword evidence="12" id="KW-1185">Reference proteome</keyword>
<dbReference type="GO" id="GO:0005737">
    <property type="term" value="C:cytoplasm"/>
    <property type="evidence" value="ECO:0007669"/>
    <property type="project" value="UniProtKB-SubCell"/>
</dbReference>
<evidence type="ECO:0000256" key="4">
    <source>
        <dbReference type="ARBA" id="ARBA00021914"/>
    </source>
</evidence>
<dbReference type="Proteomes" id="UP000245609">
    <property type="component" value="Unassembled WGS sequence"/>
</dbReference>
<protein>
    <recommendedName>
        <fullName evidence="4 10">2-(3-amino-3-carboxypropyl)histidine synthase subunit 2</fullName>
    </recommendedName>
</protein>
<dbReference type="AlphaFoldDB" id="A0A2T9Z815"/>
<evidence type="ECO:0000256" key="9">
    <source>
        <dbReference type="ARBA" id="ARBA00054092"/>
    </source>
</evidence>
<sequence>MDSSAPIQIDNSGEEIIQRTLELNLSYSTAKSTLELIKFYQLEESIELIRSKGYKKVALQFPDELLIDSAFVSKYLQENSSAKTFVLGDTTFGSCCVDEVAAMHIDADFIIHYGNSCMSLTTQIPVYYVFTYKEYDIASAADKIIDFLATKNCSNIQLQLDAIYNYSSETLVKLLQEKSSVQIKDMSAKANLFFDPKDSLCENSLCKSQEMFTVDPSDSNMDSSTPILHIGTEGPKLSNMIISNSNRLIFSYNPESCECREESRNVNRHLVKRLLAIEKVRDASVLGLVVGTLSSIIERIKQLLKLSSIKFYTILVGKINVAKLANFPDIDAFVLVACPENSLVDSKEFYHPIITPFELLFALEKSFQYQLRYSSDFEQFLKLSASSKGEEGEKDSLSESEEPHFSLASGKLVASKKLSRVE</sequence>
<name>A0A2T9Z815_9FUNG</name>
<keyword evidence="6 10" id="KW-0408">Iron</keyword>
<evidence type="ECO:0000256" key="7">
    <source>
        <dbReference type="ARBA" id="ARBA00023014"/>
    </source>
</evidence>
<dbReference type="GO" id="GO:0017183">
    <property type="term" value="P:protein histidyl modification to diphthamide"/>
    <property type="evidence" value="ECO:0007669"/>
    <property type="project" value="UniProtKB-UniPathway"/>
</dbReference>
<dbReference type="STRING" id="133381.A0A2T9Z815"/>
<dbReference type="GO" id="GO:0090560">
    <property type="term" value="F:2-(3-amino-3-carboxypropyl)histidine synthase activity"/>
    <property type="evidence" value="ECO:0007669"/>
    <property type="project" value="InterPro"/>
</dbReference>
<evidence type="ECO:0000313" key="11">
    <source>
        <dbReference type="EMBL" id="PVV00692.1"/>
    </source>
</evidence>
<comment type="function">
    <text evidence="9">Required for the first step of diphthamide biosynthesis, a post-translational modification of histidine which occurs in elongation factor 2. DPH1 and DPH2 transfer a 3-amino-3-carboxypropyl (ACP) group from S-adenosyl-L-methionine (SAM) to a histidine residue, the reaction is assisted by a reduction system comprising DPH3 and a NADH-dependent reductase, predominantly CBR1. Facilitates the reduction of the catalytic iron-sulfur cluster found in the DPH1 subunit.</text>
</comment>
<reference evidence="11 12" key="1">
    <citation type="journal article" date="2018" name="MBio">
        <title>Comparative Genomics Reveals the Core Gene Toolbox for the Fungus-Insect Symbiosis.</title>
        <authorList>
            <person name="Wang Y."/>
            <person name="Stata M."/>
            <person name="Wang W."/>
            <person name="Stajich J.E."/>
            <person name="White M.M."/>
            <person name="Moncalvo J.M."/>
        </authorList>
    </citation>
    <scope>NUCLEOTIDE SEQUENCE [LARGE SCALE GENOMIC DNA]</scope>
    <source>
        <strain evidence="11 12">SC-DP-2</strain>
    </source>
</reference>
<dbReference type="Gene3D" id="3.40.50.11840">
    <property type="entry name" value="Diphthamide synthesis DPH1/DPH2 domain 1"/>
    <property type="match status" value="1"/>
</dbReference>
<evidence type="ECO:0000256" key="6">
    <source>
        <dbReference type="ARBA" id="ARBA00023004"/>
    </source>
</evidence>
<dbReference type="EMBL" id="MBFS01001717">
    <property type="protein sequence ID" value="PVV00692.1"/>
    <property type="molecule type" value="Genomic_DNA"/>
</dbReference>
<organism evidence="11 12">
    <name type="scientific">Smittium megazygosporum</name>
    <dbReference type="NCBI Taxonomy" id="133381"/>
    <lineage>
        <taxon>Eukaryota</taxon>
        <taxon>Fungi</taxon>
        <taxon>Fungi incertae sedis</taxon>
        <taxon>Zoopagomycota</taxon>
        <taxon>Kickxellomycotina</taxon>
        <taxon>Harpellomycetes</taxon>
        <taxon>Harpellales</taxon>
        <taxon>Legeriomycetaceae</taxon>
        <taxon>Smittium</taxon>
    </lineage>
</organism>
<comment type="subcellular location">
    <subcellularLocation>
        <location evidence="10">Cytoplasm</location>
    </subcellularLocation>
</comment>
<dbReference type="NCBIfam" id="TIGR00272">
    <property type="entry name" value="DPH2"/>
    <property type="match status" value="1"/>
</dbReference>
<comment type="function">
    <text evidence="10">Required for the first step of diphthamide biosynthesis, a post-translational modification of histidine which occurs in elongation factor 2. DPH1 and DPH2 transfer a 3-amino-3-carboxypropyl (ACP) group from S-adenosyl-L-methionine (SAM) to a histidine residue, the reaction is assisted by a reduction system comprising DPH3 and a NADH-dependent reductase. Facilitates the reduction of the catalytic iron-sulfur cluster found in the DPH1 subunit.</text>
</comment>
<evidence type="ECO:0000256" key="8">
    <source>
        <dbReference type="ARBA" id="ARBA00034128"/>
    </source>
</evidence>
<dbReference type="InterPro" id="IPR042265">
    <property type="entry name" value="DPH1/DPH2_3"/>
</dbReference>
<dbReference type="UniPathway" id="UPA00559"/>
<dbReference type="PANTHER" id="PTHR10762:SF2">
    <property type="entry name" value="2-(3-AMINO-3-CARBOXYPROPYL)HISTIDINE SYNTHASE SUBUNIT 2"/>
    <property type="match status" value="1"/>
</dbReference>
<dbReference type="PANTHER" id="PTHR10762">
    <property type="entry name" value="DIPHTHAMIDE BIOSYNTHESIS PROTEIN"/>
    <property type="match status" value="1"/>
</dbReference>
<dbReference type="OrthoDB" id="449241at2759"/>
<gene>
    <name evidence="11" type="ORF">BB560_004912</name>
</gene>
<dbReference type="Pfam" id="PF01866">
    <property type="entry name" value="Diphthamide_syn"/>
    <property type="match status" value="1"/>
</dbReference>
<keyword evidence="7 10" id="KW-0411">Iron-sulfur</keyword>
<keyword evidence="5 10" id="KW-0479">Metal-binding</keyword>
<evidence type="ECO:0000256" key="5">
    <source>
        <dbReference type="ARBA" id="ARBA00022723"/>
    </source>
</evidence>
<dbReference type="Gene3D" id="3.40.50.11860">
    <property type="entry name" value="Diphthamide synthesis DPH1/DPH2 domain 3"/>
    <property type="match status" value="1"/>
</dbReference>
<dbReference type="InterPro" id="IPR016435">
    <property type="entry name" value="DPH1/DPH2"/>
</dbReference>
<evidence type="ECO:0000313" key="12">
    <source>
        <dbReference type="Proteomes" id="UP000245609"/>
    </source>
</evidence>
<dbReference type="FunFam" id="3.40.50.11840:FF:000002">
    <property type="entry name" value="2-(3-amino-3-carboxypropyl)histidine synthase subunit 2"/>
    <property type="match status" value="1"/>
</dbReference>
<dbReference type="SFLD" id="SFLDS00032">
    <property type="entry name" value="Radical_SAM_3-amino-3-carboxyp"/>
    <property type="match status" value="1"/>
</dbReference>
<feature type="non-terminal residue" evidence="11">
    <location>
        <position position="422"/>
    </location>
</feature>
<comment type="cofactor">
    <cofactor evidence="1">
        <name>[4Fe-4S] cluster</name>
        <dbReference type="ChEBI" id="CHEBI:49883"/>
    </cofactor>
</comment>
<comment type="subunit">
    <text evidence="8">Component of the 2-(3-amino-3-carboxypropyl)histidine synthase complex composed of DPH1, DPH2, DPH3 and a NADH-dependent reductase, predominantly CBR1.</text>
</comment>
<evidence type="ECO:0000256" key="10">
    <source>
        <dbReference type="RuleBase" id="RU364133"/>
    </source>
</evidence>
<dbReference type="InterPro" id="IPR042263">
    <property type="entry name" value="DPH1/DPH2_1"/>
</dbReference>
<comment type="caution">
    <text evidence="11">The sequence shown here is derived from an EMBL/GenBank/DDBJ whole genome shotgun (WGS) entry which is preliminary data.</text>
</comment>
<dbReference type="GO" id="GO:0046872">
    <property type="term" value="F:metal ion binding"/>
    <property type="evidence" value="ECO:0007669"/>
    <property type="project" value="UniProtKB-KW"/>
</dbReference>
<accession>A0A2T9Z815</accession>
<evidence type="ECO:0000256" key="1">
    <source>
        <dbReference type="ARBA" id="ARBA00001966"/>
    </source>
</evidence>
<evidence type="ECO:0000256" key="3">
    <source>
        <dbReference type="ARBA" id="ARBA00006179"/>
    </source>
</evidence>
<dbReference type="FunFam" id="3.40.50.11860:FF:000001">
    <property type="entry name" value="2-(3-amino-3-carboxypropyl)histidine synthase subunit 2"/>
    <property type="match status" value="1"/>
</dbReference>
<comment type="pathway">
    <text evidence="2 10">Protein modification; peptidyl-diphthamide biosynthesis.</text>
</comment>
<evidence type="ECO:0000256" key="2">
    <source>
        <dbReference type="ARBA" id="ARBA00005156"/>
    </source>
</evidence>
<dbReference type="NCBIfam" id="TIGR00322">
    <property type="entry name" value="diphth2_R"/>
    <property type="match status" value="1"/>
</dbReference>
<keyword evidence="10" id="KW-0963">Cytoplasm</keyword>
<dbReference type="GO" id="GO:0051536">
    <property type="term" value="F:iron-sulfur cluster binding"/>
    <property type="evidence" value="ECO:0007669"/>
    <property type="project" value="UniProtKB-KW"/>
</dbReference>
<dbReference type="SFLD" id="SFLDG01121">
    <property type="entry name" value="Diphthamide_biosynthesis"/>
    <property type="match status" value="1"/>
</dbReference>